<dbReference type="AlphaFoldDB" id="A0A919NND0"/>
<sequence>MTASAREEAERLVATMIAMAASGGLGAAARASGDSSGTRDAVTAGLGALADSVSGLVGRLAGSNDQGDKSHSWSTGSAECCVCPVCRAIAAVRDPSPEAAVRLAMGAGDLASGVASMMRALSSLAGDRPKPAPARPAPPAPDPDEAWSFATRTTAPGDSAVPGDDAAPGESEAPGRDDPRFAGDPWAAASAASAAEAEAERLRARRAADAARRKAAKEAREAAAEAARRVAEAAALAEAAKAEVAAANAEAAGSPGSRAGEAAAARNAGTGTPKAETGDTNAGAGRSARTPQRFDVWAAATADAGVGGVARPTTVDHDVPGAVAPGERDGAAGDAAPGDGAQ</sequence>
<reference evidence="2" key="1">
    <citation type="submission" date="2021-01" db="EMBL/GenBank/DDBJ databases">
        <title>Whole genome shotgun sequence of Actinoplanes tereljensis NBRC 105297.</title>
        <authorList>
            <person name="Komaki H."/>
            <person name="Tamura T."/>
        </authorList>
    </citation>
    <scope>NUCLEOTIDE SEQUENCE</scope>
    <source>
        <strain evidence="2">NBRC 105297</strain>
    </source>
</reference>
<evidence type="ECO:0000313" key="2">
    <source>
        <dbReference type="EMBL" id="GIF21104.1"/>
    </source>
</evidence>
<accession>A0A919NND0</accession>
<evidence type="ECO:0000313" key="3">
    <source>
        <dbReference type="Proteomes" id="UP000623608"/>
    </source>
</evidence>
<protein>
    <submittedName>
        <fullName evidence="2">Uncharacterized protein</fullName>
    </submittedName>
</protein>
<feature type="region of interest" description="Disordered" evidence="1">
    <location>
        <begin position="124"/>
        <end position="290"/>
    </location>
</feature>
<dbReference type="EMBL" id="BOMY01000025">
    <property type="protein sequence ID" value="GIF21104.1"/>
    <property type="molecule type" value="Genomic_DNA"/>
</dbReference>
<keyword evidence="3" id="KW-1185">Reference proteome</keyword>
<gene>
    <name evidence="2" type="ORF">Ate02nite_38340</name>
</gene>
<feature type="compositionally biased region" description="Low complexity" evidence="1">
    <location>
        <begin position="187"/>
        <end position="196"/>
    </location>
</feature>
<name>A0A919NND0_9ACTN</name>
<proteinExistence type="predicted"/>
<comment type="caution">
    <text evidence="2">The sequence shown here is derived from an EMBL/GenBank/DDBJ whole genome shotgun (WGS) entry which is preliminary data.</text>
</comment>
<feature type="compositionally biased region" description="Basic and acidic residues" evidence="1">
    <location>
        <begin position="198"/>
        <end position="231"/>
    </location>
</feature>
<feature type="region of interest" description="Disordered" evidence="1">
    <location>
        <begin position="308"/>
        <end position="342"/>
    </location>
</feature>
<dbReference type="Proteomes" id="UP000623608">
    <property type="component" value="Unassembled WGS sequence"/>
</dbReference>
<feature type="compositionally biased region" description="Pro residues" evidence="1">
    <location>
        <begin position="131"/>
        <end position="141"/>
    </location>
</feature>
<organism evidence="2 3">
    <name type="scientific">Paractinoplanes tereljensis</name>
    <dbReference type="NCBI Taxonomy" id="571912"/>
    <lineage>
        <taxon>Bacteria</taxon>
        <taxon>Bacillati</taxon>
        <taxon>Actinomycetota</taxon>
        <taxon>Actinomycetes</taxon>
        <taxon>Micromonosporales</taxon>
        <taxon>Micromonosporaceae</taxon>
        <taxon>Paractinoplanes</taxon>
    </lineage>
</organism>
<feature type="compositionally biased region" description="Low complexity" evidence="1">
    <location>
        <begin position="232"/>
        <end position="273"/>
    </location>
</feature>
<feature type="compositionally biased region" description="Low complexity" evidence="1">
    <location>
        <begin position="332"/>
        <end position="342"/>
    </location>
</feature>
<evidence type="ECO:0000256" key="1">
    <source>
        <dbReference type="SAM" id="MobiDB-lite"/>
    </source>
</evidence>